<keyword evidence="12" id="KW-0472">Membrane</keyword>
<evidence type="ECO:0000256" key="6">
    <source>
        <dbReference type="ARBA" id="ARBA00022630"/>
    </source>
</evidence>
<evidence type="ECO:0000256" key="10">
    <source>
        <dbReference type="ARBA" id="ARBA00022827"/>
    </source>
</evidence>
<organism evidence="20 21">
    <name type="scientific">Reinekea marinisedimentorum</name>
    <dbReference type="NCBI Taxonomy" id="230495"/>
    <lineage>
        <taxon>Bacteria</taxon>
        <taxon>Pseudomonadati</taxon>
        <taxon>Pseudomonadota</taxon>
        <taxon>Gammaproteobacteria</taxon>
        <taxon>Oceanospirillales</taxon>
        <taxon>Saccharospirillaceae</taxon>
        <taxon>Reinekea</taxon>
    </lineage>
</organism>
<dbReference type="GO" id="GO:0016740">
    <property type="term" value="F:transferase activity"/>
    <property type="evidence" value="ECO:0007669"/>
    <property type="project" value="UniProtKB-UniRule"/>
</dbReference>
<keyword evidence="13" id="KW-0564">Palmitate</keyword>
<evidence type="ECO:0000313" key="20">
    <source>
        <dbReference type="EMBL" id="TCS42627.1"/>
    </source>
</evidence>
<keyword evidence="11 18" id="KW-0460">Magnesium</keyword>
<keyword evidence="10 18" id="KW-0274">FAD</keyword>
<protein>
    <recommendedName>
        <fullName evidence="3 18">FAD:protein FMN transferase</fullName>
        <ecNumber evidence="2 18">2.7.1.180</ecNumber>
    </recommendedName>
    <alternativeName>
        <fullName evidence="15 18">Flavin transferase</fullName>
    </alternativeName>
</protein>
<evidence type="ECO:0000256" key="16">
    <source>
        <dbReference type="ARBA" id="ARBA00048540"/>
    </source>
</evidence>
<evidence type="ECO:0000256" key="1">
    <source>
        <dbReference type="ARBA" id="ARBA00008282"/>
    </source>
</evidence>
<dbReference type="PANTHER" id="PTHR30040">
    <property type="entry name" value="THIAMINE BIOSYNTHESIS LIPOPROTEIN APBE"/>
    <property type="match status" value="1"/>
</dbReference>
<dbReference type="EC" id="2.7.1.180" evidence="2 18"/>
<evidence type="ECO:0000256" key="8">
    <source>
        <dbReference type="ARBA" id="ARBA00022723"/>
    </source>
</evidence>
<evidence type="ECO:0000256" key="5">
    <source>
        <dbReference type="ARBA" id="ARBA00022519"/>
    </source>
</evidence>
<accession>A0A4R3IAS6</accession>
<evidence type="ECO:0000256" key="3">
    <source>
        <dbReference type="ARBA" id="ARBA00016337"/>
    </source>
</evidence>
<dbReference type="Pfam" id="PF02424">
    <property type="entry name" value="ApbE"/>
    <property type="match status" value="1"/>
</dbReference>
<dbReference type="InterPro" id="IPR003374">
    <property type="entry name" value="ApbE-like_sf"/>
</dbReference>
<gene>
    <name evidence="20" type="ORF">BCF53_103294</name>
</gene>
<evidence type="ECO:0000256" key="2">
    <source>
        <dbReference type="ARBA" id="ARBA00011955"/>
    </source>
</evidence>
<feature type="binding site" evidence="19">
    <location>
        <position position="170"/>
    </location>
    <ligand>
        <name>Mg(2+)</name>
        <dbReference type="ChEBI" id="CHEBI:18420"/>
    </ligand>
</feature>
<dbReference type="InterPro" id="IPR024932">
    <property type="entry name" value="ApbE"/>
</dbReference>
<dbReference type="EMBL" id="SLZR01000003">
    <property type="protein sequence ID" value="TCS42627.1"/>
    <property type="molecule type" value="Genomic_DNA"/>
</dbReference>
<keyword evidence="14 20" id="KW-0449">Lipoprotein</keyword>
<keyword evidence="21" id="KW-1185">Reference proteome</keyword>
<dbReference type="GO" id="GO:0046872">
    <property type="term" value="F:metal ion binding"/>
    <property type="evidence" value="ECO:0007669"/>
    <property type="project" value="UniProtKB-UniRule"/>
</dbReference>
<dbReference type="GO" id="GO:0005886">
    <property type="term" value="C:plasma membrane"/>
    <property type="evidence" value="ECO:0007669"/>
    <property type="project" value="UniProtKB-SubCell"/>
</dbReference>
<dbReference type="PIRSF" id="PIRSF006268">
    <property type="entry name" value="ApbE"/>
    <property type="match status" value="1"/>
</dbReference>
<sequence>MPVISLIIISLFTGCSFSEKEQTYSFSGFSIGTSYSVKYVSASNEVETLQLGVDGVLSNINKLMSTYLPGSDISRISRAGVNEPVSVDELTINVLEAALTIAEQTDGNFDPTVAPLVNLWGFGPTPRNNKLPEASEVARLAASVGYQALTVDRITQTVEKNAPRELDFSAIAKGYAVDLIAEHLEQRGITNYLVEVGGEMRLSGTKPGNESWRIAIEKPDVEQRAVFKILEVSGAAVATSGDYRNYFESDGVRYSHTINPATGYPVKHNLASVTVVMDSCMSADAYATAFLVMGAERALQFAESNNIAALFIIKQDDDFEVLQSAQFTEEFGEV</sequence>
<comment type="cofactor">
    <cofactor evidence="19">
        <name>Mg(2+)</name>
        <dbReference type="ChEBI" id="CHEBI:18420"/>
    </cofactor>
    <cofactor evidence="19">
        <name>Mn(2+)</name>
        <dbReference type="ChEBI" id="CHEBI:29035"/>
    </cofactor>
    <text evidence="19">Magnesium. Can also use manganese.</text>
</comment>
<evidence type="ECO:0000256" key="4">
    <source>
        <dbReference type="ARBA" id="ARBA00022475"/>
    </source>
</evidence>
<comment type="subcellular location">
    <subcellularLocation>
        <location evidence="17">Cell inner membrane</location>
        <topology evidence="17">Lipid-anchor</topology>
        <orientation evidence="17">Periplasmic side</orientation>
    </subcellularLocation>
</comment>
<evidence type="ECO:0000256" key="15">
    <source>
        <dbReference type="ARBA" id="ARBA00031306"/>
    </source>
</evidence>
<dbReference type="SUPFAM" id="SSF143631">
    <property type="entry name" value="ApbE-like"/>
    <property type="match status" value="1"/>
</dbReference>
<feature type="binding site" evidence="19">
    <location>
        <position position="284"/>
    </location>
    <ligand>
        <name>Mg(2+)</name>
        <dbReference type="ChEBI" id="CHEBI:18420"/>
    </ligand>
</feature>
<dbReference type="PANTHER" id="PTHR30040:SF2">
    <property type="entry name" value="FAD:PROTEIN FMN TRANSFERASE"/>
    <property type="match status" value="1"/>
</dbReference>
<dbReference type="Proteomes" id="UP000295793">
    <property type="component" value="Unassembled WGS sequence"/>
</dbReference>
<comment type="caution">
    <text evidence="20">The sequence shown here is derived from an EMBL/GenBank/DDBJ whole genome shotgun (WGS) entry which is preliminary data.</text>
</comment>
<evidence type="ECO:0000256" key="17">
    <source>
        <dbReference type="ARBA" id="ARBA00060485"/>
    </source>
</evidence>
<keyword evidence="4" id="KW-1003">Cell membrane</keyword>
<evidence type="ECO:0000256" key="9">
    <source>
        <dbReference type="ARBA" id="ARBA00022729"/>
    </source>
</evidence>
<evidence type="ECO:0000256" key="11">
    <source>
        <dbReference type="ARBA" id="ARBA00022842"/>
    </source>
</evidence>
<keyword evidence="7 18" id="KW-0808">Transferase</keyword>
<dbReference type="FunFam" id="3.10.520.10:FF:000001">
    <property type="entry name" value="FAD:protein FMN transferase"/>
    <property type="match status" value="1"/>
</dbReference>
<evidence type="ECO:0000256" key="18">
    <source>
        <dbReference type="PIRNR" id="PIRNR006268"/>
    </source>
</evidence>
<evidence type="ECO:0000256" key="13">
    <source>
        <dbReference type="ARBA" id="ARBA00023139"/>
    </source>
</evidence>
<evidence type="ECO:0000256" key="7">
    <source>
        <dbReference type="ARBA" id="ARBA00022679"/>
    </source>
</evidence>
<evidence type="ECO:0000256" key="19">
    <source>
        <dbReference type="PIRSR" id="PIRSR006268-2"/>
    </source>
</evidence>
<proteinExistence type="inferred from homology"/>
<feature type="binding site" evidence="19">
    <location>
        <position position="288"/>
    </location>
    <ligand>
        <name>Mg(2+)</name>
        <dbReference type="ChEBI" id="CHEBI:18420"/>
    </ligand>
</feature>
<keyword evidence="8 18" id="KW-0479">Metal-binding</keyword>
<dbReference type="AlphaFoldDB" id="A0A4R3IAS6"/>
<comment type="similarity">
    <text evidence="1 18">Belongs to the ApbE family.</text>
</comment>
<reference evidence="20 21" key="1">
    <citation type="submission" date="2019-03" db="EMBL/GenBank/DDBJ databases">
        <title>Genomic Encyclopedia of Archaeal and Bacterial Type Strains, Phase II (KMG-II): from individual species to whole genera.</title>
        <authorList>
            <person name="Goeker M."/>
        </authorList>
    </citation>
    <scope>NUCLEOTIDE SEQUENCE [LARGE SCALE GENOMIC DNA]</scope>
    <source>
        <strain evidence="20 21">DSM 15388</strain>
    </source>
</reference>
<evidence type="ECO:0000313" key="21">
    <source>
        <dbReference type="Proteomes" id="UP000295793"/>
    </source>
</evidence>
<dbReference type="Gene3D" id="3.10.520.10">
    <property type="entry name" value="ApbE-like domains"/>
    <property type="match status" value="1"/>
</dbReference>
<keyword evidence="9" id="KW-0732">Signal</keyword>
<evidence type="ECO:0000256" key="14">
    <source>
        <dbReference type="ARBA" id="ARBA00023288"/>
    </source>
</evidence>
<keyword evidence="5" id="KW-0997">Cell inner membrane</keyword>
<evidence type="ECO:0000256" key="12">
    <source>
        <dbReference type="ARBA" id="ARBA00023136"/>
    </source>
</evidence>
<keyword evidence="6 18" id="KW-0285">Flavoprotein</keyword>
<name>A0A4R3IAS6_9GAMM</name>
<dbReference type="RefSeq" id="WP_165901820.1">
    <property type="nucleotide sequence ID" value="NZ_SLZR01000003.1"/>
</dbReference>
<comment type="catalytic activity">
    <reaction evidence="16 18">
        <text>L-threonyl-[protein] + FAD = FMN-L-threonyl-[protein] + AMP + H(+)</text>
        <dbReference type="Rhea" id="RHEA:36847"/>
        <dbReference type="Rhea" id="RHEA-COMP:11060"/>
        <dbReference type="Rhea" id="RHEA-COMP:11061"/>
        <dbReference type="ChEBI" id="CHEBI:15378"/>
        <dbReference type="ChEBI" id="CHEBI:30013"/>
        <dbReference type="ChEBI" id="CHEBI:57692"/>
        <dbReference type="ChEBI" id="CHEBI:74257"/>
        <dbReference type="ChEBI" id="CHEBI:456215"/>
        <dbReference type="EC" id="2.7.1.180"/>
    </reaction>
</comment>